<dbReference type="KEGG" id="msil:METEAL_38170"/>
<keyword evidence="2" id="KW-0812">Transmembrane</keyword>
<dbReference type="GO" id="GO:0006979">
    <property type="term" value="P:response to oxidative stress"/>
    <property type="evidence" value="ECO:0007669"/>
    <property type="project" value="TreeGrafter"/>
</dbReference>
<dbReference type="Gene3D" id="3.40.920.10">
    <property type="entry name" value="Pyruvate-ferredoxin oxidoreductase, PFOR, domain III"/>
    <property type="match status" value="1"/>
</dbReference>
<dbReference type="FunFam" id="3.40.50.970:FF:000022">
    <property type="entry name" value="2-oxoglutarate ferredoxin oxidoreductase alpha subunit"/>
    <property type="match status" value="1"/>
</dbReference>
<dbReference type="GO" id="GO:0016903">
    <property type="term" value="F:oxidoreductase activity, acting on the aldehyde or oxo group of donors"/>
    <property type="evidence" value="ECO:0007669"/>
    <property type="project" value="InterPro"/>
</dbReference>
<gene>
    <name evidence="5" type="ORF">METEAL_38170</name>
</gene>
<dbReference type="NCBIfam" id="TIGR03710">
    <property type="entry name" value="OAFO_sf"/>
    <property type="match status" value="1"/>
</dbReference>
<dbReference type="PANTHER" id="PTHR32154">
    <property type="entry name" value="PYRUVATE-FLAVODOXIN OXIDOREDUCTASE-RELATED"/>
    <property type="match status" value="1"/>
</dbReference>
<dbReference type="SUPFAM" id="SSF52518">
    <property type="entry name" value="Thiamin diphosphate-binding fold (THDP-binding)"/>
    <property type="match status" value="1"/>
</dbReference>
<dbReference type="EMBL" id="AP027080">
    <property type="protein sequence ID" value="BDU74643.1"/>
    <property type="molecule type" value="Genomic_DNA"/>
</dbReference>
<dbReference type="RefSeq" id="WP_316413316.1">
    <property type="nucleotide sequence ID" value="NZ_AP027080.1"/>
</dbReference>
<feature type="domain" description="Pyruvate flavodoxin/ferredoxin oxidoreductase pyrimidine binding" evidence="4">
    <location>
        <begin position="223"/>
        <end position="450"/>
    </location>
</feature>
<dbReference type="Proteomes" id="UP001238179">
    <property type="component" value="Chromosome"/>
</dbReference>
<accession>A0AA48HAB1</accession>
<keyword evidence="2" id="KW-1133">Transmembrane helix</keyword>
<dbReference type="CDD" id="cd07034">
    <property type="entry name" value="TPP_PYR_PFOR_IOR-alpha_like"/>
    <property type="match status" value="1"/>
</dbReference>
<name>A0AA48HAB1_9BACT</name>
<evidence type="ECO:0000259" key="4">
    <source>
        <dbReference type="Pfam" id="PF01855"/>
    </source>
</evidence>
<evidence type="ECO:0000256" key="1">
    <source>
        <dbReference type="ARBA" id="ARBA00023002"/>
    </source>
</evidence>
<feature type="transmembrane region" description="Helical" evidence="2">
    <location>
        <begin position="144"/>
        <end position="161"/>
    </location>
</feature>
<dbReference type="InterPro" id="IPR009014">
    <property type="entry name" value="Transketo_C/PFOR_II"/>
</dbReference>
<dbReference type="InterPro" id="IPR050722">
    <property type="entry name" value="Pyruvate:ferred/Flavod_OxRd"/>
</dbReference>
<protein>
    <submittedName>
        <fullName evidence="5">Pyruvate ferredoxin oxidoreductase</fullName>
    </submittedName>
</protein>
<dbReference type="InterPro" id="IPR002869">
    <property type="entry name" value="Pyrv_flavodox_OxRed_cen"/>
</dbReference>
<evidence type="ECO:0000313" key="5">
    <source>
        <dbReference type="EMBL" id="BDU74643.1"/>
    </source>
</evidence>
<dbReference type="SUPFAM" id="SSF52922">
    <property type="entry name" value="TK C-terminal domain-like"/>
    <property type="match status" value="1"/>
</dbReference>
<dbReference type="InterPro" id="IPR029061">
    <property type="entry name" value="THDP-binding"/>
</dbReference>
<dbReference type="Pfam" id="PF01558">
    <property type="entry name" value="POR"/>
    <property type="match status" value="1"/>
</dbReference>
<reference evidence="6" key="1">
    <citation type="journal article" date="2023" name="Int. J. Syst. Evol. Microbiol.">
        <title>Mesoterricola silvestris gen. nov., sp. nov., Mesoterricola sediminis sp. nov., Geothrix oryzae sp. nov., Geothrix edaphica sp. nov., Geothrix rubra sp. nov., and Geothrix limicola sp. nov., six novel members of Acidobacteriota isolated from soils.</title>
        <authorList>
            <person name="Itoh H."/>
            <person name="Sugisawa Y."/>
            <person name="Mise K."/>
            <person name="Xu Z."/>
            <person name="Kuniyasu M."/>
            <person name="Ushijima N."/>
            <person name="Kawano K."/>
            <person name="Kobayashi E."/>
            <person name="Shiratori Y."/>
            <person name="Masuda Y."/>
            <person name="Senoo K."/>
        </authorList>
    </citation>
    <scope>NUCLEOTIDE SEQUENCE [LARGE SCALE GENOMIC DNA]</scope>
    <source>
        <strain evidence="6">W79</strain>
    </source>
</reference>
<dbReference type="PANTHER" id="PTHR32154:SF20">
    <property type="entry name" value="2-OXOGLUTARATE OXIDOREDUCTASE SUBUNIT KORA"/>
    <property type="match status" value="1"/>
</dbReference>
<evidence type="ECO:0000259" key="3">
    <source>
        <dbReference type="Pfam" id="PF01558"/>
    </source>
</evidence>
<keyword evidence="6" id="KW-1185">Reference proteome</keyword>
<dbReference type="InterPro" id="IPR022367">
    <property type="entry name" value="2-oxoacid/accept_OxRdtase_asu"/>
</dbReference>
<proteinExistence type="predicted"/>
<keyword evidence="2" id="KW-0472">Membrane</keyword>
<evidence type="ECO:0000256" key="2">
    <source>
        <dbReference type="SAM" id="Phobius"/>
    </source>
</evidence>
<dbReference type="Pfam" id="PF01855">
    <property type="entry name" value="POR_N"/>
    <property type="match status" value="1"/>
</dbReference>
<keyword evidence="1" id="KW-0560">Oxidoreductase</keyword>
<dbReference type="SUPFAM" id="SSF53323">
    <property type="entry name" value="Pyruvate-ferredoxin oxidoreductase, PFOR, domain III"/>
    <property type="match status" value="1"/>
</dbReference>
<sequence length="601" mass="64299">MSDQSPAHNLVFGMAGSGGDGIVSAGDSLLQAAAAEGYHGVMTKSFGSQIRGGESSCRVRISTDPILNPGGNLDVAVALNWEDFLKFGAELPVSGTTVVIYEAATLIPPDRIPLVGVVPRQVIPVPIAQMAKDTAGTERAKNTVVLGLIAGWFGIGAVAVMKGIRKKLAKKGEELVEANQRAFDAGRAFAMANPLKVNMNIVPSETKGAVKLITDGNDMCAAAAIFAGCRFFGGYPITPSTEIMQFFTDHVWKYGGSVLQAEDEIAGIGAAVGASFAGVKAMTATSGPGLSLKTEMMGLATIAELPLVIVDVQRGGPSTGLPTKNEQADLFAAVFSAHGDVIRPVLAPTCVADTFRITVEAFNIAEFYQTPVIILSDQEISQRKETLDPIDTRQFEVIDRLEPSAIDLKDYKRFAPTENFISPISHPGMLGGTYLASGIEHTESGAPTNSGTVHARMNEKRTRKFEPLKDRKDLFEVLGNPDAPLAMVAWGSVAGVCREALQMAQEEGLNVKLMVPYLLYPVAEGAYRDFFASVRKGLIIEQTHLAQFHKLLRMHLDLPSGVRPLARSGANPFLPGEIVAALHNLLSELQRRHEGKLQPQE</sequence>
<organism evidence="5 6">
    <name type="scientific">Mesoterricola silvestris</name>
    <dbReference type="NCBI Taxonomy" id="2927979"/>
    <lineage>
        <taxon>Bacteria</taxon>
        <taxon>Pseudomonadati</taxon>
        <taxon>Acidobacteriota</taxon>
        <taxon>Holophagae</taxon>
        <taxon>Holophagales</taxon>
        <taxon>Holophagaceae</taxon>
        <taxon>Mesoterricola</taxon>
    </lineage>
</organism>
<dbReference type="AlphaFoldDB" id="A0AA48HAB1"/>
<dbReference type="Gene3D" id="3.40.50.970">
    <property type="match status" value="1"/>
</dbReference>
<dbReference type="InterPro" id="IPR002880">
    <property type="entry name" value="Pyrv_Fd/Flavodoxin_OxRdtase_N"/>
</dbReference>
<keyword evidence="5" id="KW-0670">Pyruvate</keyword>
<dbReference type="InterPro" id="IPR019752">
    <property type="entry name" value="Pyrv/ketoisovalerate_OxRed_cat"/>
</dbReference>
<feature type="domain" description="Pyruvate/ketoisovalerate oxidoreductase catalytic" evidence="3">
    <location>
        <begin position="18"/>
        <end position="187"/>
    </location>
</feature>
<dbReference type="Gene3D" id="3.40.50.920">
    <property type="match status" value="1"/>
</dbReference>
<evidence type="ECO:0000313" key="6">
    <source>
        <dbReference type="Proteomes" id="UP001238179"/>
    </source>
</evidence>